<accession>J3P693</accession>
<dbReference type="VEuPathDB" id="FungiDB:GGTG_09034"/>
<dbReference type="InterPro" id="IPR057683">
    <property type="entry name" value="DUF7923"/>
</dbReference>
<feature type="coiled-coil region" evidence="1">
    <location>
        <begin position="29"/>
        <end position="56"/>
    </location>
</feature>
<dbReference type="AlphaFoldDB" id="J3P693"/>
<evidence type="ECO:0000259" key="5">
    <source>
        <dbReference type="Pfam" id="PF25543"/>
    </source>
</evidence>
<dbReference type="PANTHER" id="PTHR37543">
    <property type="entry name" value="CCCH ZINC FINGER DNA BINDING PROTEIN (AFU_ORTHOLOGUE AFUA_5G12760)"/>
    <property type="match status" value="1"/>
</dbReference>
<dbReference type="InterPro" id="IPR057654">
    <property type="entry name" value="Znf-CCCH_tandem"/>
</dbReference>
<name>J3P693_GAET3</name>
<dbReference type="EMBL" id="GL385399">
    <property type="protein sequence ID" value="EJT72167.1"/>
    <property type="molecule type" value="Genomic_DNA"/>
</dbReference>
<evidence type="ECO:0000256" key="2">
    <source>
        <dbReference type="SAM" id="MobiDB-lite"/>
    </source>
</evidence>
<protein>
    <recommendedName>
        <fullName evidence="9">C3H1-type domain-containing protein</fullName>
    </recommendedName>
</protein>
<dbReference type="InterPro" id="IPR000571">
    <property type="entry name" value="Znf_CCCH"/>
</dbReference>
<reference evidence="7" key="5">
    <citation type="submission" date="2018-04" db="UniProtKB">
        <authorList>
            <consortium name="EnsemblFungi"/>
        </authorList>
    </citation>
    <scope>IDENTIFICATION</scope>
    <source>
        <strain evidence="7">R3-111a-1</strain>
    </source>
</reference>
<reference evidence="8" key="1">
    <citation type="submission" date="2010-07" db="EMBL/GenBank/DDBJ databases">
        <title>The genome sequence of Gaeumannomyces graminis var. tritici strain R3-111a-1.</title>
        <authorList>
            <consortium name="The Broad Institute Genome Sequencing Platform"/>
            <person name="Ma L.-J."/>
            <person name="Dead R."/>
            <person name="Young S."/>
            <person name="Zeng Q."/>
            <person name="Koehrsen M."/>
            <person name="Alvarado L."/>
            <person name="Berlin A."/>
            <person name="Chapman S.B."/>
            <person name="Chen Z."/>
            <person name="Freedman E."/>
            <person name="Gellesch M."/>
            <person name="Goldberg J."/>
            <person name="Griggs A."/>
            <person name="Gujja S."/>
            <person name="Heilman E.R."/>
            <person name="Heiman D."/>
            <person name="Hepburn T."/>
            <person name="Howarth C."/>
            <person name="Jen D."/>
            <person name="Larson L."/>
            <person name="Mehta T."/>
            <person name="Neiman D."/>
            <person name="Pearson M."/>
            <person name="Roberts A."/>
            <person name="Saif S."/>
            <person name="Shea T."/>
            <person name="Shenoy N."/>
            <person name="Sisk P."/>
            <person name="Stolte C."/>
            <person name="Sykes S."/>
            <person name="Walk T."/>
            <person name="White J."/>
            <person name="Yandava C."/>
            <person name="Haas B."/>
            <person name="Nusbaum C."/>
            <person name="Birren B."/>
        </authorList>
    </citation>
    <scope>NUCLEOTIDE SEQUENCE [LARGE SCALE GENOMIC DNA]</scope>
    <source>
        <strain evidence="8">R3-111a-1</strain>
    </source>
</reference>
<dbReference type="Pfam" id="PF25542">
    <property type="entry name" value="zf-CCCH_12"/>
    <property type="match status" value="1"/>
</dbReference>
<evidence type="ECO:0000313" key="8">
    <source>
        <dbReference type="Proteomes" id="UP000006039"/>
    </source>
</evidence>
<dbReference type="HOGENOM" id="CLU_031811_0_0_1"/>
<dbReference type="eggNOG" id="ENOG502S3N6">
    <property type="taxonomic scope" value="Eukaryota"/>
</dbReference>
<evidence type="ECO:0000259" key="4">
    <source>
        <dbReference type="Pfam" id="PF25542"/>
    </source>
</evidence>
<reference evidence="6" key="3">
    <citation type="submission" date="2010-09" db="EMBL/GenBank/DDBJ databases">
        <title>Annotation of Gaeumannomyces graminis var. tritici R3-111a-1.</title>
        <authorList>
            <consortium name="The Broad Institute Genome Sequencing Platform"/>
            <person name="Ma L.-J."/>
            <person name="Dead R."/>
            <person name="Young S.K."/>
            <person name="Zeng Q."/>
            <person name="Gargeya S."/>
            <person name="Fitzgerald M."/>
            <person name="Haas B."/>
            <person name="Abouelleil A."/>
            <person name="Alvarado L."/>
            <person name="Arachchi H.M."/>
            <person name="Berlin A."/>
            <person name="Brown A."/>
            <person name="Chapman S.B."/>
            <person name="Chen Z."/>
            <person name="Dunbar C."/>
            <person name="Freedman E."/>
            <person name="Gearin G."/>
            <person name="Gellesch M."/>
            <person name="Goldberg J."/>
            <person name="Griggs A."/>
            <person name="Gujja S."/>
            <person name="Heiman D."/>
            <person name="Howarth C."/>
            <person name="Larson L."/>
            <person name="Lui A."/>
            <person name="MacDonald P.J.P."/>
            <person name="Mehta T."/>
            <person name="Montmayeur A."/>
            <person name="Murphy C."/>
            <person name="Neiman D."/>
            <person name="Pearson M."/>
            <person name="Priest M."/>
            <person name="Roberts A."/>
            <person name="Saif S."/>
            <person name="Shea T."/>
            <person name="Shenoy N."/>
            <person name="Sisk P."/>
            <person name="Stolte C."/>
            <person name="Sykes S."/>
            <person name="Yandava C."/>
            <person name="Wortman J."/>
            <person name="Nusbaum C."/>
            <person name="Birren B."/>
        </authorList>
    </citation>
    <scope>NUCLEOTIDE SEQUENCE</scope>
    <source>
        <strain evidence="6">R3-111a-1</strain>
    </source>
</reference>
<dbReference type="RefSeq" id="XP_009225141.1">
    <property type="nucleotide sequence ID" value="XM_009226877.1"/>
</dbReference>
<evidence type="ECO:0000259" key="3">
    <source>
        <dbReference type="Pfam" id="PF25540"/>
    </source>
</evidence>
<dbReference type="Proteomes" id="UP000006039">
    <property type="component" value="Unassembled WGS sequence"/>
</dbReference>
<dbReference type="Pfam" id="PF25540">
    <property type="entry name" value="DUF7923"/>
    <property type="match status" value="1"/>
</dbReference>
<dbReference type="EnsemblFungi" id="EJT72167">
    <property type="protein sequence ID" value="EJT72167"/>
    <property type="gene ID" value="GGTG_09034"/>
</dbReference>
<dbReference type="GeneID" id="20349492"/>
<evidence type="ECO:0000313" key="7">
    <source>
        <dbReference type="EnsemblFungi" id="EJT72167"/>
    </source>
</evidence>
<reference evidence="7" key="4">
    <citation type="journal article" date="2015" name="G3 (Bethesda)">
        <title>Genome sequences of three phytopathogenic species of the Magnaporthaceae family of fungi.</title>
        <authorList>
            <person name="Okagaki L.H."/>
            <person name="Nunes C.C."/>
            <person name="Sailsbery J."/>
            <person name="Clay B."/>
            <person name="Brown D."/>
            <person name="John T."/>
            <person name="Oh Y."/>
            <person name="Young N."/>
            <person name="Fitzgerald M."/>
            <person name="Haas B.J."/>
            <person name="Zeng Q."/>
            <person name="Young S."/>
            <person name="Adiconis X."/>
            <person name="Fan L."/>
            <person name="Levin J.Z."/>
            <person name="Mitchell T.K."/>
            <person name="Okubara P.A."/>
            <person name="Farman M.L."/>
            <person name="Kohn L.M."/>
            <person name="Birren B."/>
            <person name="Ma L.-J."/>
            <person name="Dean R.A."/>
        </authorList>
    </citation>
    <scope>NUCLEOTIDE SEQUENCE</scope>
    <source>
        <strain evidence="7">R3-111a-1</strain>
    </source>
</reference>
<keyword evidence="1" id="KW-0175">Coiled coil</keyword>
<evidence type="ECO:0008006" key="9">
    <source>
        <dbReference type="Google" id="ProtNLM"/>
    </source>
</evidence>
<feature type="compositionally biased region" description="Low complexity" evidence="2">
    <location>
        <begin position="304"/>
        <end position="327"/>
    </location>
</feature>
<dbReference type="OrthoDB" id="2270193at2759"/>
<organism evidence="6">
    <name type="scientific">Gaeumannomyces tritici (strain R3-111a-1)</name>
    <name type="common">Wheat and barley take-all root rot fungus</name>
    <name type="synonym">Gaeumannomyces graminis var. tritici</name>
    <dbReference type="NCBI Taxonomy" id="644352"/>
    <lineage>
        <taxon>Eukaryota</taxon>
        <taxon>Fungi</taxon>
        <taxon>Dikarya</taxon>
        <taxon>Ascomycota</taxon>
        <taxon>Pezizomycotina</taxon>
        <taxon>Sordariomycetes</taxon>
        <taxon>Sordariomycetidae</taxon>
        <taxon>Magnaporthales</taxon>
        <taxon>Magnaporthaceae</taxon>
        <taxon>Gaeumannomyces</taxon>
    </lineage>
</organism>
<feature type="domain" description="DUF7923" evidence="3">
    <location>
        <begin position="79"/>
        <end position="263"/>
    </location>
</feature>
<feature type="domain" description="Tandem CCCH zinc finger" evidence="5">
    <location>
        <begin position="396"/>
        <end position="444"/>
    </location>
</feature>
<feature type="region of interest" description="Disordered" evidence="2">
    <location>
        <begin position="304"/>
        <end position="330"/>
    </location>
</feature>
<proteinExistence type="predicted"/>
<dbReference type="Pfam" id="PF25543">
    <property type="entry name" value="zf-CCCH_tandem"/>
    <property type="match status" value="1"/>
</dbReference>
<evidence type="ECO:0000313" key="6">
    <source>
        <dbReference type="EMBL" id="EJT72167.1"/>
    </source>
</evidence>
<reference evidence="6" key="2">
    <citation type="submission" date="2010-07" db="EMBL/GenBank/DDBJ databases">
        <authorList>
            <consortium name="The Broad Institute Genome Sequencing Platform"/>
            <consortium name="Broad Institute Genome Sequencing Center for Infectious Disease"/>
            <person name="Ma L.-J."/>
            <person name="Dead R."/>
            <person name="Young S."/>
            <person name="Zeng Q."/>
            <person name="Koehrsen M."/>
            <person name="Alvarado L."/>
            <person name="Berlin A."/>
            <person name="Chapman S.B."/>
            <person name="Chen Z."/>
            <person name="Freedman E."/>
            <person name="Gellesch M."/>
            <person name="Goldberg J."/>
            <person name="Griggs A."/>
            <person name="Gujja S."/>
            <person name="Heilman E.R."/>
            <person name="Heiman D."/>
            <person name="Hepburn T."/>
            <person name="Howarth C."/>
            <person name="Jen D."/>
            <person name="Larson L."/>
            <person name="Mehta T."/>
            <person name="Neiman D."/>
            <person name="Pearson M."/>
            <person name="Roberts A."/>
            <person name="Saif S."/>
            <person name="Shea T."/>
            <person name="Shenoy N."/>
            <person name="Sisk P."/>
            <person name="Stolte C."/>
            <person name="Sykes S."/>
            <person name="Walk T."/>
            <person name="White J."/>
            <person name="Yandava C."/>
            <person name="Haas B."/>
            <person name="Nusbaum C."/>
            <person name="Birren B."/>
        </authorList>
    </citation>
    <scope>NUCLEOTIDE SEQUENCE</scope>
    <source>
        <strain evidence="6">R3-111a-1</strain>
    </source>
</reference>
<evidence type="ECO:0000256" key="1">
    <source>
        <dbReference type="SAM" id="Coils"/>
    </source>
</evidence>
<dbReference type="STRING" id="644352.J3P693"/>
<keyword evidence="8" id="KW-1185">Reference proteome</keyword>
<dbReference type="PANTHER" id="PTHR37543:SF1">
    <property type="entry name" value="CCCH ZINC FINGER DNA BINDING PROTEIN (AFU_ORTHOLOGUE AFUA_5G12760)"/>
    <property type="match status" value="1"/>
</dbReference>
<gene>
    <name evidence="7" type="primary">20349492</name>
    <name evidence="6" type="ORF">GGTG_09034</name>
</gene>
<feature type="domain" description="C3H1-type" evidence="4">
    <location>
        <begin position="361"/>
        <end position="386"/>
    </location>
</feature>
<sequence>MDEPDNKFEELKGLWETCQSQDDQKQALITSLFSHVQNLNEQLKEVKRELKHQKGTNEYFLDKNEKAESTISTLVHEKERHGFAVVLIDGDCMPFKDDLVKDGAQGGRQAAHNLKQAVKEQLDATPDAKLSHLQVLVRVYANLRGLDRVYRDLGVLPPHSSLDDFVRGFNMADAGFDFVDAGNGKECSDEKVRAMFRLHVDDVHCRRVFFGGSADNGYARLLGQHVQDAAVCGRVTLLEGPPFAHELADIKDRFRVARMEGVFRQDKLPTVKRRVSFHVTPPTTPAISFASVIAKPASPVSCNGSESSSSGSIATSATTTTTTTTTTLKPGGSWAVVRKNAADQRVDTHLDYAQADFQQLKQRRLCNNFHLLGECYYPTCHYGHGDRLRADKRTALLAVSRLSPCPRGLRCTEPRCIYGHRCSRGDCSSPSCVFPREMHGVDVKTV</sequence>